<evidence type="ECO:0000256" key="2">
    <source>
        <dbReference type="SAM" id="MobiDB-lite"/>
    </source>
</evidence>
<keyword evidence="4" id="KW-1185">Reference proteome</keyword>
<name>A0AAN9S9N8_PSOTE</name>
<feature type="compositionally biased region" description="Basic and acidic residues" evidence="2">
    <location>
        <begin position="198"/>
        <end position="213"/>
    </location>
</feature>
<feature type="compositionally biased region" description="Basic and acidic residues" evidence="2">
    <location>
        <begin position="178"/>
        <end position="188"/>
    </location>
</feature>
<dbReference type="Gene3D" id="1.20.1260.60">
    <property type="entry name" value="Vacuolar protein sorting-associated protein Ist1"/>
    <property type="match status" value="1"/>
</dbReference>
<dbReference type="PANTHER" id="PTHR12161:SF5">
    <property type="entry name" value="IST1 HOMOLOG"/>
    <property type="match status" value="1"/>
</dbReference>
<sequence>MRSDIAKLLLEAGHEANASVKVEHVIREENMMAAQDIIQLFCELLVLRLPMIQSQRECPLGLKEAISSVCFAAPRCVDLPELLQVQLLFTSKYGKDFVSAAIELSPDCSVNRQLIELLSIQAPSPEKKLNLLKEIAAEHKLDWDSTVSEAMFFKKHEDLPNGPIQFCSQCESKLPLPGEKHTEVDIHSSSHSRTHGSIVDKDKSNTSFGKKESEQFMPFISRQSSRKEGNQDLQDVLTAAETAENAAVEPRSPANLAQACSSKLTKKNGAHVPDSSFENPFCAGVANKFETESERFTEQNTADDYYGGGINDTKLQHAFPCSHSSSFPSFDLLDEDFGSSLHNHSVPDDKSFHHQLKRLPSVDDYSGFNRYIAHEPLVHELFYGKKVVVLGMNVEIQYLYWK</sequence>
<evidence type="ECO:0000256" key="1">
    <source>
        <dbReference type="ARBA" id="ARBA00005536"/>
    </source>
</evidence>
<dbReference type="InterPro" id="IPR042277">
    <property type="entry name" value="IST1-like"/>
</dbReference>
<dbReference type="PANTHER" id="PTHR12161">
    <property type="entry name" value="IST1 FAMILY MEMBER"/>
    <property type="match status" value="1"/>
</dbReference>
<proteinExistence type="inferred from homology"/>
<evidence type="ECO:0000313" key="3">
    <source>
        <dbReference type="EMBL" id="KAK7391175.1"/>
    </source>
</evidence>
<gene>
    <name evidence="3" type="ORF">VNO78_19587</name>
</gene>
<organism evidence="3 4">
    <name type="scientific">Psophocarpus tetragonolobus</name>
    <name type="common">Winged bean</name>
    <name type="synonym">Dolichos tetragonolobus</name>
    <dbReference type="NCBI Taxonomy" id="3891"/>
    <lineage>
        <taxon>Eukaryota</taxon>
        <taxon>Viridiplantae</taxon>
        <taxon>Streptophyta</taxon>
        <taxon>Embryophyta</taxon>
        <taxon>Tracheophyta</taxon>
        <taxon>Spermatophyta</taxon>
        <taxon>Magnoliopsida</taxon>
        <taxon>eudicotyledons</taxon>
        <taxon>Gunneridae</taxon>
        <taxon>Pentapetalae</taxon>
        <taxon>rosids</taxon>
        <taxon>fabids</taxon>
        <taxon>Fabales</taxon>
        <taxon>Fabaceae</taxon>
        <taxon>Papilionoideae</taxon>
        <taxon>50 kb inversion clade</taxon>
        <taxon>NPAAA clade</taxon>
        <taxon>indigoferoid/millettioid clade</taxon>
        <taxon>Phaseoleae</taxon>
        <taxon>Psophocarpus</taxon>
    </lineage>
</organism>
<accession>A0AAN9S9N8</accession>
<feature type="region of interest" description="Disordered" evidence="2">
    <location>
        <begin position="178"/>
        <end position="213"/>
    </location>
</feature>
<comment type="similarity">
    <text evidence="1">Belongs to the IST1 family.</text>
</comment>
<dbReference type="FunFam" id="1.20.1260.60:FF:000003">
    <property type="entry name" value="IST1-like protein isoform A"/>
    <property type="match status" value="1"/>
</dbReference>
<comment type="caution">
    <text evidence="3">The sequence shown here is derived from an EMBL/GenBank/DDBJ whole genome shotgun (WGS) entry which is preliminary data.</text>
</comment>
<dbReference type="GO" id="GO:0015031">
    <property type="term" value="P:protein transport"/>
    <property type="evidence" value="ECO:0007669"/>
    <property type="project" value="InterPro"/>
</dbReference>
<dbReference type="InterPro" id="IPR005061">
    <property type="entry name" value="Ist1"/>
</dbReference>
<dbReference type="EMBL" id="JAYMYS010000005">
    <property type="protein sequence ID" value="KAK7391175.1"/>
    <property type="molecule type" value="Genomic_DNA"/>
</dbReference>
<protein>
    <submittedName>
        <fullName evidence="3">Uncharacterized protein</fullName>
    </submittedName>
</protein>
<dbReference type="Pfam" id="PF03398">
    <property type="entry name" value="Ist1"/>
    <property type="match status" value="1"/>
</dbReference>
<dbReference type="Proteomes" id="UP001386955">
    <property type="component" value="Unassembled WGS sequence"/>
</dbReference>
<dbReference type="AlphaFoldDB" id="A0AAN9S9N8"/>
<evidence type="ECO:0000313" key="4">
    <source>
        <dbReference type="Proteomes" id="UP001386955"/>
    </source>
</evidence>
<reference evidence="3 4" key="1">
    <citation type="submission" date="2024-01" db="EMBL/GenBank/DDBJ databases">
        <title>The genomes of 5 underutilized Papilionoideae crops provide insights into root nodulation and disease resistanc.</title>
        <authorList>
            <person name="Jiang F."/>
        </authorList>
    </citation>
    <scope>NUCLEOTIDE SEQUENCE [LARGE SCALE GENOMIC DNA]</scope>
    <source>
        <strain evidence="3">DUOXIRENSHENG_FW03</strain>
        <tissue evidence="3">Leaves</tissue>
    </source>
</reference>